<dbReference type="Pfam" id="PF00392">
    <property type="entry name" value="GntR"/>
    <property type="match status" value="1"/>
</dbReference>
<comment type="caution">
    <text evidence="5">The sequence shown here is derived from an EMBL/GenBank/DDBJ whole genome shotgun (WGS) entry which is preliminary data.</text>
</comment>
<evidence type="ECO:0000256" key="1">
    <source>
        <dbReference type="ARBA" id="ARBA00023015"/>
    </source>
</evidence>
<dbReference type="PROSITE" id="PS50949">
    <property type="entry name" value="HTH_GNTR"/>
    <property type="match status" value="1"/>
</dbReference>
<keyword evidence="1" id="KW-0805">Transcription regulation</keyword>
<dbReference type="Pfam" id="PF07702">
    <property type="entry name" value="UTRA"/>
    <property type="match status" value="1"/>
</dbReference>
<dbReference type="SMART" id="SM00866">
    <property type="entry name" value="UTRA"/>
    <property type="match status" value="1"/>
</dbReference>
<dbReference type="PRINTS" id="PR00035">
    <property type="entry name" value="HTHGNTR"/>
</dbReference>
<dbReference type="Proteomes" id="UP000867740">
    <property type="component" value="Unassembled WGS sequence"/>
</dbReference>
<dbReference type="InterPro" id="IPR011663">
    <property type="entry name" value="UTRA"/>
</dbReference>
<name>A0A9P3T9P7_KLUIN</name>
<dbReference type="GO" id="GO:0003700">
    <property type="term" value="F:DNA-binding transcription factor activity"/>
    <property type="evidence" value="ECO:0007669"/>
    <property type="project" value="InterPro"/>
</dbReference>
<dbReference type="GO" id="GO:0045892">
    <property type="term" value="P:negative regulation of DNA-templated transcription"/>
    <property type="evidence" value="ECO:0007669"/>
    <property type="project" value="TreeGrafter"/>
</dbReference>
<dbReference type="InterPro" id="IPR000524">
    <property type="entry name" value="Tscrpt_reg_HTH_GntR"/>
</dbReference>
<dbReference type="InterPro" id="IPR036390">
    <property type="entry name" value="WH_DNA-bd_sf"/>
</dbReference>
<keyword evidence="3" id="KW-0804">Transcription</keyword>
<evidence type="ECO:0000256" key="3">
    <source>
        <dbReference type="ARBA" id="ARBA00023163"/>
    </source>
</evidence>
<dbReference type="CDD" id="cd07377">
    <property type="entry name" value="WHTH_GntR"/>
    <property type="match status" value="1"/>
</dbReference>
<dbReference type="PANTHER" id="PTHR44846">
    <property type="entry name" value="MANNOSYL-D-GLYCERATE TRANSPORT/METABOLISM SYSTEM REPRESSOR MNGR-RELATED"/>
    <property type="match status" value="1"/>
</dbReference>
<reference evidence="5" key="2">
    <citation type="submission" date="2020-10" db="EMBL/GenBank/DDBJ databases">
        <authorList>
            <consortium name="NCBI Pathogen Detection Project"/>
        </authorList>
    </citation>
    <scope>NUCLEOTIDE SEQUENCE</scope>
    <source>
        <strain evidence="5">CAVp300</strain>
    </source>
</reference>
<dbReference type="RefSeq" id="WP_047370286.1">
    <property type="nucleotide sequence ID" value="NZ_CABMNU010000005.1"/>
</dbReference>
<keyword evidence="2" id="KW-0238">DNA-binding</keyword>
<dbReference type="SUPFAM" id="SSF64288">
    <property type="entry name" value="Chorismate lyase-like"/>
    <property type="match status" value="1"/>
</dbReference>
<protein>
    <submittedName>
        <fullName evidence="5">GntR family transcriptional regulator</fullName>
    </submittedName>
</protein>
<accession>A0A9P3T9P7</accession>
<dbReference type="SUPFAM" id="SSF46785">
    <property type="entry name" value="Winged helix' DNA-binding domain"/>
    <property type="match status" value="1"/>
</dbReference>
<dbReference type="Gene3D" id="1.10.10.10">
    <property type="entry name" value="Winged helix-like DNA-binding domain superfamily/Winged helix DNA-binding domain"/>
    <property type="match status" value="1"/>
</dbReference>
<sequence length="249" mass="27761">MPAVFALDPSDGLPLYMQLINVIKRAIAEGQLRPGDAIPPERELGEMLAIARGTVRKAFQQLFEEGILIRQQGAGTFVAPHLRQSLPLLESFSEMADASGGQAQSELVGYQRRIASPQECQILQLSTQQNDVVELTRVRKINGIAISVQTALLPAQLLEKITDLPDSLYRYLEQKGMPVLHANQRFAAVAADDRLAHYLGVRQQTPLLLVTRTGWSHNDMPVEYTRTWCLSDYQDFILELHKATITESA</sequence>
<organism evidence="5 6">
    <name type="scientific">Kluyvera intermedia</name>
    <name type="common">Enterobacter intermedius</name>
    <dbReference type="NCBI Taxonomy" id="61648"/>
    <lineage>
        <taxon>Bacteria</taxon>
        <taxon>Pseudomonadati</taxon>
        <taxon>Pseudomonadota</taxon>
        <taxon>Gammaproteobacteria</taxon>
        <taxon>Enterobacterales</taxon>
        <taxon>Enterobacteriaceae</taxon>
        <taxon>Kluyvera</taxon>
    </lineage>
</organism>
<dbReference type="GO" id="GO:0003677">
    <property type="term" value="F:DNA binding"/>
    <property type="evidence" value="ECO:0007669"/>
    <property type="project" value="UniProtKB-KW"/>
</dbReference>
<proteinExistence type="predicted"/>
<evidence type="ECO:0000256" key="2">
    <source>
        <dbReference type="ARBA" id="ARBA00023125"/>
    </source>
</evidence>
<dbReference type="SMART" id="SM00345">
    <property type="entry name" value="HTH_GNTR"/>
    <property type="match status" value="1"/>
</dbReference>
<dbReference type="Gene3D" id="3.40.1410.10">
    <property type="entry name" value="Chorismate lyase-like"/>
    <property type="match status" value="1"/>
</dbReference>
<dbReference type="InterPro" id="IPR050679">
    <property type="entry name" value="Bact_HTH_transcr_reg"/>
</dbReference>
<reference evidence="5" key="1">
    <citation type="journal article" date="2018" name="Genome Biol.">
        <title>SKESA: strategic k-mer extension for scrupulous assemblies.</title>
        <authorList>
            <person name="Souvorov A."/>
            <person name="Agarwala R."/>
            <person name="Lipman D.J."/>
        </authorList>
    </citation>
    <scope>NUCLEOTIDE SEQUENCE</scope>
    <source>
        <strain evidence="5">CAVp300</strain>
    </source>
</reference>
<feature type="domain" description="HTH gntR-type" evidence="4">
    <location>
        <begin position="13"/>
        <end position="81"/>
    </location>
</feature>
<dbReference type="AlphaFoldDB" id="A0A9P3T9P7"/>
<evidence type="ECO:0000313" key="6">
    <source>
        <dbReference type="Proteomes" id="UP000867740"/>
    </source>
</evidence>
<dbReference type="InterPro" id="IPR028978">
    <property type="entry name" value="Chorismate_lyase_/UTRA_dom_sf"/>
</dbReference>
<evidence type="ECO:0000313" key="5">
    <source>
        <dbReference type="EMBL" id="HAT3582786.1"/>
    </source>
</evidence>
<dbReference type="InterPro" id="IPR036388">
    <property type="entry name" value="WH-like_DNA-bd_sf"/>
</dbReference>
<gene>
    <name evidence="5" type="ORF">I8531_003111</name>
</gene>
<dbReference type="EMBL" id="DACSUM010000025">
    <property type="protein sequence ID" value="HAT3582786.1"/>
    <property type="molecule type" value="Genomic_DNA"/>
</dbReference>
<dbReference type="PANTHER" id="PTHR44846:SF1">
    <property type="entry name" value="MANNOSYL-D-GLYCERATE TRANSPORT_METABOLISM SYSTEM REPRESSOR MNGR-RELATED"/>
    <property type="match status" value="1"/>
</dbReference>
<evidence type="ECO:0000259" key="4">
    <source>
        <dbReference type="PROSITE" id="PS50949"/>
    </source>
</evidence>